<feature type="region of interest" description="Disordered" evidence="1">
    <location>
        <begin position="96"/>
        <end position="161"/>
    </location>
</feature>
<dbReference type="GeneID" id="115882424"/>
<dbReference type="AlphaFoldDB" id="A0A6J2XZ68"/>
<sequence length="280" mass="30979">MPRTKRIQNKKNIDAPYTNKKDLMLLIKDKEAEYLTLLDREREEQLQSISLDYMNVKASIKESVLNATVKDIISGELISFSETTVALSDLTNTLESTKSSANQTRSGKKGVTSEIRTQNRSASVDPKKSVKRSISLGCRDEGNTRMSRSKTRTVKQVSRSVSRNAGKLAEYKTPANKQPIPCNSGTITPKCKPNTPQVFLRRPKIGEVAWSNQGSPLLIGPVAPESTANVNIPLSNGNLVSLLPQKGIRMSQIPDVDAQTIHELKILRDNLIKVCSHVQK</sequence>
<dbReference type="Proteomes" id="UP000504635">
    <property type="component" value="Unplaced"/>
</dbReference>
<dbReference type="RefSeq" id="XP_030756346.1">
    <property type="nucleotide sequence ID" value="XM_030900486.1"/>
</dbReference>
<evidence type="ECO:0000256" key="1">
    <source>
        <dbReference type="SAM" id="MobiDB-lite"/>
    </source>
</evidence>
<accession>A0A6J2XZ68</accession>
<dbReference type="InterPro" id="IPR046466">
    <property type="entry name" value="Borealin_C"/>
</dbReference>
<evidence type="ECO:0000259" key="2">
    <source>
        <dbReference type="Pfam" id="PF10512"/>
    </source>
</evidence>
<gene>
    <name evidence="4" type="primary">LOC115882424</name>
</gene>
<reference evidence="4" key="1">
    <citation type="submission" date="2025-08" db="UniProtKB">
        <authorList>
            <consortium name="RefSeq"/>
        </authorList>
    </citation>
    <scope>IDENTIFICATION</scope>
    <source>
        <tissue evidence="4">Gonads</tissue>
    </source>
</reference>
<feature type="domain" description="Borealin C-terminal" evidence="2">
    <location>
        <begin position="145"/>
        <end position="276"/>
    </location>
</feature>
<evidence type="ECO:0000313" key="3">
    <source>
        <dbReference type="Proteomes" id="UP000504635"/>
    </source>
</evidence>
<feature type="compositionally biased region" description="Polar residues" evidence="1">
    <location>
        <begin position="96"/>
        <end position="105"/>
    </location>
</feature>
<name>A0A6J2XZ68_SITOR</name>
<keyword evidence="3" id="KW-1185">Reference proteome</keyword>
<dbReference type="Pfam" id="PF10512">
    <property type="entry name" value="Borealin"/>
    <property type="match status" value="1"/>
</dbReference>
<proteinExistence type="predicted"/>
<evidence type="ECO:0000313" key="4">
    <source>
        <dbReference type="RefSeq" id="XP_030756346.1"/>
    </source>
</evidence>
<organism evidence="3 4">
    <name type="scientific">Sitophilus oryzae</name>
    <name type="common">Rice weevil</name>
    <name type="synonym">Curculio oryzae</name>
    <dbReference type="NCBI Taxonomy" id="7048"/>
    <lineage>
        <taxon>Eukaryota</taxon>
        <taxon>Metazoa</taxon>
        <taxon>Ecdysozoa</taxon>
        <taxon>Arthropoda</taxon>
        <taxon>Hexapoda</taxon>
        <taxon>Insecta</taxon>
        <taxon>Pterygota</taxon>
        <taxon>Neoptera</taxon>
        <taxon>Endopterygota</taxon>
        <taxon>Coleoptera</taxon>
        <taxon>Polyphaga</taxon>
        <taxon>Cucujiformia</taxon>
        <taxon>Curculionidae</taxon>
        <taxon>Dryophthorinae</taxon>
        <taxon>Sitophilus</taxon>
    </lineage>
</organism>
<dbReference type="OrthoDB" id="6360905at2759"/>
<protein>
    <submittedName>
        <fullName evidence="4">Borealin-like isoform X2</fullName>
    </submittedName>
</protein>